<reference evidence="3" key="2">
    <citation type="submission" date="2020-09" db="EMBL/GenBank/DDBJ databases">
        <authorList>
            <person name="Sun Q."/>
            <person name="Kim S."/>
        </authorList>
    </citation>
    <scope>NUCLEOTIDE SEQUENCE</scope>
    <source>
        <strain evidence="3">KCTC 32296</strain>
    </source>
</reference>
<evidence type="ECO:0000259" key="2">
    <source>
        <dbReference type="Pfam" id="PF20349"/>
    </source>
</evidence>
<keyword evidence="1" id="KW-0812">Transmembrane</keyword>
<reference evidence="3" key="1">
    <citation type="journal article" date="2014" name="Int. J. Syst. Evol. Microbiol.">
        <title>Complete genome sequence of Corynebacterium casei LMG S-19264T (=DSM 44701T), isolated from a smear-ripened cheese.</title>
        <authorList>
            <consortium name="US DOE Joint Genome Institute (JGI-PGF)"/>
            <person name="Walter F."/>
            <person name="Albersmeier A."/>
            <person name="Kalinowski J."/>
            <person name="Ruckert C."/>
        </authorList>
    </citation>
    <scope>NUCLEOTIDE SEQUENCE</scope>
    <source>
        <strain evidence="3">KCTC 32296</strain>
    </source>
</reference>
<accession>A0A918QEU6</accession>
<organism evidence="3 4">
    <name type="scientific">Asticcacaulis endophyticus</name>
    <dbReference type="NCBI Taxonomy" id="1395890"/>
    <lineage>
        <taxon>Bacteria</taxon>
        <taxon>Pseudomonadati</taxon>
        <taxon>Pseudomonadota</taxon>
        <taxon>Alphaproteobacteria</taxon>
        <taxon>Caulobacterales</taxon>
        <taxon>Caulobacteraceae</taxon>
        <taxon>Asticcacaulis</taxon>
    </lineage>
</organism>
<feature type="domain" description="DUF6644" evidence="2">
    <location>
        <begin position="56"/>
        <end position="138"/>
    </location>
</feature>
<proteinExistence type="predicted"/>
<name>A0A918QEU6_9CAUL</name>
<gene>
    <name evidence="3" type="ORF">GCM10011273_30460</name>
</gene>
<keyword evidence="4" id="KW-1185">Reference proteome</keyword>
<feature type="transmembrane region" description="Helical" evidence="1">
    <location>
        <begin position="20"/>
        <end position="40"/>
    </location>
</feature>
<dbReference type="AlphaFoldDB" id="A0A918QEU6"/>
<comment type="caution">
    <text evidence="3">The sequence shown here is derived from an EMBL/GenBank/DDBJ whole genome shotgun (WGS) entry which is preliminary data.</text>
</comment>
<dbReference type="Proteomes" id="UP000662572">
    <property type="component" value="Unassembled WGS sequence"/>
</dbReference>
<sequence>MDEAVWFGAVWLRMSSTAYLLVNASHILGIGLIIGAILPLSLMGPFLSRCALTGMVLAVVTGLWLFSVAPKDYLTNQAFLVKAGLLAVAILNIGFQHFNPAFQRALRGGPLTSGVKLSAIASFILWLSVLVAGRWIGFI</sequence>
<dbReference type="RefSeq" id="WP_189488142.1">
    <property type="nucleotide sequence ID" value="NZ_BMZB01000005.1"/>
</dbReference>
<feature type="transmembrane region" description="Helical" evidence="1">
    <location>
        <begin position="118"/>
        <end position="137"/>
    </location>
</feature>
<feature type="transmembrane region" description="Helical" evidence="1">
    <location>
        <begin position="46"/>
        <end position="66"/>
    </location>
</feature>
<feature type="transmembrane region" description="Helical" evidence="1">
    <location>
        <begin position="78"/>
        <end position="98"/>
    </location>
</feature>
<dbReference type="EMBL" id="BMZB01000005">
    <property type="protein sequence ID" value="GGZ41701.1"/>
    <property type="molecule type" value="Genomic_DNA"/>
</dbReference>
<dbReference type="InterPro" id="IPR046586">
    <property type="entry name" value="DUF6644"/>
</dbReference>
<evidence type="ECO:0000313" key="3">
    <source>
        <dbReference type="EMBL" id="GGZ41701.1"/>
    </source>
</evidence>
<keyword evidence="1" id="KW-0472">Membrane</keyword>
<dbReference type="Pfam" id="PF20349">
    <property type="entry name" value="DUF6644"/>
    <property type="match status" value="1"/>
</dbReference>
<protein>
    <recommendedName>
        <fullName evidence="2">DUF6644 domain-containing protein</fullName>
    </recommendedName>
</protein>
<evidence type="ECO:0000313" key="4">
    <source>
        <dbReference type="Proteomes" id="UP000662572"/>
    </source>
</evidence>
<keyword evidence="1" id="KW-1133">Transmembrane helix</keyword>
<evidence type="ECO:0000256" key="1">
    <source>
        <dbReference type="SAM" id="Phobius"/>
    </source>
</evidence>